<dbReference type="Gene3D" id="3.10.450.100">
    <property type="entry name" value="NTF2-like, domain 1"/>
    <property type="match status" value="1"/>
</dbReference>
<dbReference type="Gene3D" id="3.40.710.10">
    <property type="entry name" value="DD-peptidase/beta-lactamase superfamily"/>
    <property type="match status" value="1"/>
</dbReference>
<dbReference type="GO" id="GO:0008658">
    <property type="term" value="F:penicillin binding"/>
    <property type="evidence" value="ECO:0007669"/>
    <property type="project" value="InterPro"/>
</dbReference>
<dbReference type="InterPro" id="IPR032710">
    <property type="entry name" value="NTF2-like_dom_sf"/>
</dbReference>
<comment type="similarity">
    <text evidence="2">Belongs to the transpeptidase family.</text>
</comment>
<evidence type="ECO:0000256" key="4">
    <source>
        <dbReference type="SAM" id="Phobius"/>
    </source>
</evidence>
<comment type="caution">
    <text evidence="8">The sequence shown here is derived from an EMBL/GenBank/DDBJ whole genome shotgun (WGS) entry which is preliminary data.</text>
</comment>
<dbReference type="AlphaFoldDB" id="A0A1L8RJM9"/>
<dbReference type="Pfam" id="PF05223">
    <property type="entry name" value="MecA_N"/>
    <property type="match status" value="1"/>
</dbReference>
<dbReference type="InterPro" id="IPR005311">
    <property type="entry name" value="PBP_dimer"/>
</dbReference>
<sequence>MRSQKKKKWPLILISSILVIAAAGGWFGWQYYSQQKALAAAETTVKKFTEVFTKNKTDQLTTLLDADALKRNGFTEDEVQQKYAAILTGIGASDMQVSDLTVTSKEDGFEFSFKLAFSTGLGRLADLQYDGLVKNEKIEWYPGLILPGMTGKDKISYTASEPVRGEILDRNGTGLAINQDFYQIGVVPKDLGDGADKAANLKAISNAYGIEVKTIEKALAQDWVQPDYFVPLKIVEKEPKEMTGLATQTVKGRYYPLKDAGAQLVGYLGKVTAEDIEKNPALSADSEIGRSGLEMAYDKRLRGQAGGRLAITDENGTVKQVLQEVEEADGETIRLTIDAKAQKIAFDSLAGAPGSTVAHDPQTGELLVAASSPSFDPNKMTQGISQKDYDAYNNDPLLPFTSRFATRYVPGSTFKIITAGIGLDAGTIDPSQKIAISGLKWQKDASWGDYWATRVQDVPEVNLLDALIYSDNIYFAQETLKMGEDTFRKGLNNFIFGEELDLPIAMTPAQISNEDTFGSEILLADTGYGQGELLISPIQQLTMYSFVPNHGTLVYPVIEKSEQPKTKAVIKADSAKQVDQDLQTGVTDPTGLVHPLASLGVSLGAKTGTAEIKEKQDTTGQENSFLYAYDAASQKYAILTFIEDSRNHMTAISIAPELLQYLAENY</sequence>
<dbReference type="PANTHER" id="PTHR30627">
    <property type="entry name" value="PEPTIDOGLYCAN D,D-TRANSPEPTIDASE"/>
    <property type="match status" value="1"/>
</dbReference>
<dbReference type="GO" id="GO:0071555">
    <property type="term" value="P:cell wall organization"/>
    <property type="evidence" value="ECO:0007669"/>
    <property type="project" value="TreeGrafter"/>
</dbReference>
<dbReference type="Gene3D" id="3.90.1310.10">
    <property type="entry name" value="Penicillin-binding protein 2a (Domain 2)"/>
    <property type="match status" value="1"/>
</dbReference>
<dbReference type="PANTHER" id="PTHR30627:SF25">
    <property type="entry name" value="PENICILLIN-BINDING PROTEIN 3"/>
    <property type="match status" value="1"/>
</dbReference>
<dbReference type="InterPro" id="IPR036138">
    <property type="entry name" value="PBP_dimer_sf"/>
</dbReference>
<keyword evidence="9" id="KW-1185">Reference proteome</keyword>
<gene>
    <name evidence="8" type="ORF">RU97_GL000202</name>
</gene>
<feature type="domain" description="NTF2-like N-terminal transpeptidase" evidence="7">
    <location>
        <begin position="41"/>
        <end position="152"/>
    </location>
</feature>
<dbReference type="GO" id="GO:0046677">
    <property type="term" value="P:response to antibiotic"/>
    <property type="evidence" value="ECO:0007669"/>
    <property type="project" value="InterPro"/>
</dbReference>
<feature type="transmembrane region" description="Helical" evidence="4">
    <location>
        <begin position="12"/>
        <end position="32"/>
    </location>
</feature>
<dbReference type="SUPFAM" id="SSF54427">
    <property type="entry name" value="NTF2-like"/>
    <property type="match status" value="1"/>
</dbReference>
<dbReference type="InterPro" id="IPR001460">
    <property type="entry name" value="PCN-bd_Tpept"/>
</dbReference>
<dbReference type="Gene3D" id="3.30.1390.30">
    <property type="entry name" value="Penicillin-binding protein 2a, domain 3"/>
    <property type="match status" value="1"/>
</dbReference>
<evidence type="ECO:0000256" key="1">
    <source>
        <dbReference type="ARBA" id="ARBA00004162"/>
    </source>
</evidence>
<dbReference type="InterPro" id="IPR050515">
    <property type="entry name" value="Beta-lactam/transpept"/>
</dbReference>
<dbReference type="STRING" id="214095.RU97_GL000202"/>
<evidence type="ECO:0000313" key="9">
    <source>
        <dbReference type="Proteomes" id="UP000181884"/>
    </source>
</evidence>
<name>A0A1L8RJM9_9ENTE</name>
<keyword evidence="3 4" id="KW-0472">Membrane</keyword>
<evidence type="ECO:0000313" key="8">
    <source>
        <dbReference type="EMBL" id="OJG19969.1"/>
    </source>
</evidence>
<comment type="subcellular location">
    <subcellularLocation>
        <location evidence="1">Cell membrane</location>
        <topology evidence="1">Single-pass membrane protein</topology>
    </subcellularLocation>
</comment>
<keyword evidence="4" id="KW-0812">Transmembrane</keyword>
<dbReference type="Pfam" id="PF00905">
    <property type="entry name" value="Transpeptidase"/>
    <property type="match status" value="1"/>
</dbReference>
<organism evidence="8 9">
    <name type="scientific">Enterococcus canis</name>
    <dbReference type="NCBI Taxonomy" id="214095"/>
    <lineage>
        <taxon>Bacteria</taxon>
        <taxon>Bacillati</taxon>
        <taxon>Bacillota</taxon>
        <taxon>Bacilli</taxon>
        <taxon>Lactobacillales</taxon>
        <taxon>Enterococcaceae</taxon>
        <taxon>Enterococcus</taxon>
    </lineage>
</organism>
<keyword evidence="4" id="KW-1133">Transmembrane helix</keyword>
<proteinExistence type="inferred from homology"/>
<dbReference type="SUPFAM" id="SSF56601">
    <property type="entry name" value="beta-lactamase/transpeptidase-like"/>
    <property type="match status" value="1"/>
</dbReference>
<feature type="domain" description="Penicillin-binding protein transpeptidase" evidence="5">
    <location>
        <begin position="354"/>
        <end position="655"/>
    </location>
</feature>
<evidence type="ECO:0000256" key="3">
    <source>
        <dbReference type="ARBA" id="ARBA00023136"/>
    </source>
</evidence>
<dbReference type="RefSeq" id="WP_245631196.1">
    <property type="nucleotide sequence ID" value="NZ_JXKH01000001.1"/>
</dbReference>
<evidence type="ECO:0000259" key="5">
    <source>
        <dbReference type="Pfam" id="PF00905"/>
    </source>
</evidence>
<reference evidence="8 9" key="1">
    <citation type="submission" date="2014-12" db="EMBL/GenBank/DDBJ databases">
        <title>Draft genome sequences of 29 type strains of Enterococci.</title>
        <authorList>
            <person name="Zhong Z."/>
            <person name="Sun Z."/>
            <person name="Liu W."/>
            <person name="Zhang W."/>
            <person name="Zhang H."/>
        </authorList>
    </citation>
    <scope>NUCLEOTIDE SEQUENCE [LARGE SCALE GENOMIC DNA]</scope>
    <source>
        <strain evidence="8 9">DSM 17029</strain>
    </source>
</reference>
<dbReference type="SUPFAM" id="SSF56519">
    <property type="entry name" value="Penicillin binding protein dimerisation domain"/>
    <property type="match status" value="1"/>
</dbReference>
<protein>
    <recommendedName>
        <fullName evidence="10">Penicillin-binding protein 4</fullName>
    </recommendedName>
</protein>
<dbReference type="Pfam" id="PF03717">
    <property type="entry name" value="PBP_dimer"/>
    <property type="match status" value="1"/>
</dbReference>
<dbReference type="EMBL" id="JXKH01000001">
    <property type="protein sequence ID" value="OJG19969.1"/>
    <property type="molecule type" value="Genomic_DNA"/>
</dbReference>
<dbReference type="GO" id="GO:0005886">
    <property type="term" value="C:plasma membrane"/>
    <property type="evidence" value="ECO:0007669"/>
    <property type="project" value="UniProtKB-SubCell"/>
</dbReference>
<dbReference type="InterPro" id="IPR012338">
    <property type="entry name" value="Beta-lactam/transpept-like"/>
</dbReference>
<evidence type="ECO:0000259" key="7">
    <source>
        <dbReference type="Pfam" id="PF05223"/>
    </source>
</evidence>
<evidence type="ECO:0000256" key="2">
    <source>
        <dbReference type="ARBA" id="ARBA00007171"/>
    </source>
</evidence>
<dbReference type="Proteomes" id="UP000181884">
    <property type="component" value="Unassembled WGS sequence"/>
</dbReference>
<accession>A0A1L8RJM9</accession>
<feature type="domain" description="Penicillin-binding protein dimerisation" evidence="6">
    <location>
        <begin position="161"/>
        <end position="320"/>
    </location>
</feature>
<evidence type="ECO:0000259" key="6">
    <source>
        <dbReference type="Pfam" id="PF03717"/>
    </source>
</evidence>
<evidence type="ECO:0008006" key="10">
    <source>
        <dbReference type="Google" id="ProtNLM"/>
    </source>
</evidence>
<dbReference type="InterPro" id="IPR007887">
    <property type="entry name" value="MecA_N"/>
</dbReference>
<dbReference type="GO" id="GO:0071972">
    <property type="term" value="F:peptidoglycan L,D-transpeptidase activity"/>
    <property type="evidence" value="ECO:0007669"/>
    <property type="project" value="TreeGrafter"/>
</dbReference>